<reference evidence="1" key="2">
    <citation type="submission" date="2024-07" db="EMBL/GenBank/DDBJ databases">
        <title>A complete genome sequence for Pseudomonas syringae CC1417.</title>
        <authorList>
            <person name="Baltrus D.A."/>
        </authorList>
    </citation>
    <scope>NUCLEOTIDE SEQUENCE</scope>
    <source>
        <strain evidence="1">CC1417</strain>
    </source>
</reference>
<dbReference type="RefSeq" id="WP_024694741.1">
    <property type="nucleotide sequence ID" value="NZ_CP159362.1"/>
</dbReference>
<organism evidence="1">
    <name type="scientific">Pseudomonas syringae CC1417</name>
    <dbReference type="NCBI Taxonomy" id="1357272"/>
    <lineage>
        <taxon>Bacteria</taxon>
        <taxon>Pseudomonadati</taxon>
        <taxon>Pseudomonadota</taxon>
        <taxon>Gammaproteobacteria</taxon>
        <taxon>Pseudomonadales</taxon>
        <taxon>Pseudomonadaceae</taxon>
        <taxon>Pseudomonas</taxon>
        <taxon>Pseudomonas syringae</taxon>
    </lineage>
</organism>
<protein>
    <submittedName>
        <fullName evidence="1">Uncharacterized protein</fullName>
    </submittedName>
</protein>
<gene>
    <name evidence="1" type="ORF">N011_22540</name>
</gene>
<evidence type="ECO:0000313" key="1">
    <source>
        <dbReference type="EMBL" id="XCN67234.1"/>
    </source>
</evidence>
<reference evidence="1" key="1">
    <citation type="journal article" date="2014" name="Genome Announc.">
        <title>Draft Genome Sequences of a Phylogenetically Diverse Suite of Pseudomonas syringae Strains from Multiple Source Populations.</title>
        <authorList>
            <person name="Baltrus D.A."/>
            <person name="Yourstone S."/>
            <person name="Lind A."/>
            <person name="Guilbaud C."/>
            <person name="Sands D.C."/>
            <person name="Jones C.D."/>
            <person name="Morris C.E."/>
            <person name="Dangl J.L."/>
        </authorList>
    </citation>
    <scope>NUCLEOTIDE SEQUENCE</scope>
    <source>
        <strain evidence="1">CC1417</strain>
    </source>
</reference>
<name>A0AAU8LES8_PSESX</name>
<dbReference type="AlphaFoldDB" id="A0AAU8LES8"/>
<sequence length="103" mass="11632">MRIWGEGGELQVDENSFTVRVVFTDVVTFTSQREIRAYSVPGCHPGNAAAIVIPLGTYDARNARQFETQVNHDVVEVANYMRHWSSGRNTAQGSMRLIVMRFN</sequence>
<proteinExistence type="predicted"/>
<accession>A0AAU8LES8</accession>
<dbReference type="EMBL" id="CP159362">
    <property type="protein sequence ID" value="XCN67234.1"/>
    <property type="molecule type" value="Genomic_DNA"/>
</dbReference>